<dbReference type="EMBL" id="QGKX02000088">
    <property type="protein sequence ID" value="KAF3583478.1"/>
    <property type="molecule type" value="Genomic_DNA"/>
</dbReference>
<feature type="region of interest" description="Disordered" evidence="1">
    <location>
        <begin position="42"/>
        <end position="107"/>
    </location>
</feature>
<name>A0A8S9RST7_BRACR</name>
<gene>
    <name evidence="2" type="ORF">F2Q69_00029182</name>
</gene>
<evidence type="ECO:0000256" key="1">
    <source>
        <dbReference type="SAM" id="MobiDB-lite"/>
    </source>
</evidence>
<feature type="compositionally biased region" description="Basic and acidic residues" evidence="1">
    <location>
        <begin position="192"/>
        <end position="204"/>
    </location>
</feature>
<organism evidence="2 3">
    <name type="scientific">Brassica cretica</name>
    <name type="common">Mustard</name>
    <dbReference type="NCBI Taxonomy" id="69181"/>
    <lineage>
        <taxon>Eukaryota</taxon>
        <taxon>Viridiplantae</taxon>
        <taxon>Streptophyta</taxon>
        <taxon>Embryophyta</taxon>
        <taxon>Tracheophyta</taxon>
        <taxon>Spermatophyta</taxon>
        <taxon>Magnoliopsida</taxon>
        <taxon>eudicotyledons</taxon>
        <taxon>Gunneridae</taxon>
        <taxon>Pentapetalae</taxon>
        <taxon>rosids</taxon>
        <taxon>malvids</taxon>
        <taxon>Brassicales</taxon>
        <taxon>Brassicaceae</taxon>
        <taxon>Brassiceae</taxon>
        <taxon>Brassica</taxon>
    </lineage>
</organism>
<accession>A0A8S9RST7</accession>
<evidence type="ECO:0000313" key="3">
    <source>
        <dbReference type="Proteomes" id="UP000712600"/>
    </source>
</evidence>
<protein>
    <submittedName>
        <fullName evidence="2">Uncharacterized protein</fullName>
    </submittedName>
</protein>
<dbReference type="AlphaFoldDB" id="A0A8S9RST7"/>
<feature type="compositionally biased region" description="Basic and acidic residues" evidence="1">
    <location>
        <begin position="72"/>
        <end position="91"/>
    </location>
</feature>
<dbReference type="Proteomes" id="UP000712600">
    <property type="component" value="Unassembled WGS sequence"/>
</dbReference>
<feature type="region of interest" description="Disordered" evidence="1">
    <location>
        <begin position="178"/>
        <end position="225"/>
    </location>
</feature>
<feature type="region of interest" description="Disordered" evidence="1">
    <location>
        <begin position="1"/>
        <end position="28"/>
    </location>
</feature>
<reference evidence="2" key="1">
    <citation type="submission" date="2019-12" db="EMBL/GenBank/DDBJ databases">
        <title>Genome sequencing and annotation of Brassica cretica.</title>
        <authorList>
            <person name="Studholme D.J."/>
            <person name="Sarris P."/>
        </authorList>
    </citation>
    <scope>NUCLEOTIDE SEQUENCE</scope>
    <source>
        <strain evidence="2">PFS-109/04</strain>
        <tissue evidence="2">Leaf</tissue>
    </source>
</reference>
<feature type="compositionally biased region" description="Polar residues" evidence="1">
    <location>
        <begin position="8"/>
        <end position="19"/>
    </location>
</feature>
<feature type="compositionally biased region" description="Polar residues" evidence="1">
    <location>
        <begin position="94"/>
        <end position="107"/>
    </location>
</feature>
<feature type="compositionally biased region" description="Polar residues" evidence="1">
    <location>
        <begin position="62"/>
        <end position="71"/>
    </location>
</feature>
<proteinExistence type="predicted"/>
<comment type="caution">
    <text evidence="2">The sequence shown here is derived from an EMBL/GenBank/DDBJ whole genome shotgun (WGS) entry which is preliminary data.</text>
</comment>
<sequence length="225" mass="25012">MRRRDGNGRTNSYGGSRQYSKPYHLNVEQRWCAKQYNGSYNMRREEPERGSQATIIPDGSDINGNSGNDQHVAQHSEDDGKDARHGNKHASEIVTPTSPHSLHMSDNVTVRDRGVSKSLSFSPKAGGDDAIIGALGDMDLTVPQDEHMIDCEVNDDDILGMDLMEMENAPLGFHNKKVEVLRRGSPRQRSPKPTDRSNHGDAGKERKKRHGSSKRARTSSSHRDA</sequence>
<feature type="compositionally biased region" description="Basic residues" evidence="1">
    <location>
        <begin position="205"/>
        <end position="217"/>
    </location>
</feature>
<evidence type="ECO:0000313" key="2">
    <source>
        <dbReference type="EMBL" id="KAF3583478.1"/>
    </source>
</evidence>